<proteinExistence type="predicted"/>
<dbReference type="VEuPathDB" id="CryptoDB:Vbra_23242"/>
<feature type="compositionally biased region" description="Basic residues" evidence="1">
    <location>
        <begin position="1"/>
        <end position="11"/>
    </location>
</feature>
<feature type="compositionally biased region" description="Basic and acidic residues" evidence="1">
    <location>
        <begin position="34"/>
        <end position="43"/>
    </location>
</feature>
<sequence length="123" mass="14231">MTHRQKKKQRHQIIIEEEATLRQKQLDKRRRRQQKDNNMKEDTPPQGSKCIPYVAFGLEYLQKSSTIVTRPGMSTKQMVLCETGSMQVRNGLALCNASALHRHLFPPNSSLRQQTTSSQALRR</sequence>
<name>A0A0G4GP21_VITBC</name>
<dbReference type="EMBL" id="CDMY01000742">
    <property type="protein sequence ID" value="CEM32029.1"/>
    <property type="molecule type" value="Genomic_DNA"/>
</dbReference>
<organism evidence="2 3">
    <name type="scientific">Vitrella brassicaformis (strain CCMP3155)</name>
    <dbReference type="NCBI Taxonomy" id="1169540"/>
    <lineage>
        <taxon>Eukaryota</taxon>
        <taxon>Sar</taxon>
        <taxon>Alveolata</taxon>
        <taxon>Colpodellida</taxon>
        <taxon>Vitrellaceae</taxon>
        <taxon>Vitrella</taxon>
    </lineage>
</organism>
<evidence type="ECO:0000313" key="2">
    <source>
        <dbReference type="EMBL" id="CEM32029.1"/>
    </source>
</evidence>
<accession>A0A0G4GP21</accession>
<evidence type="ECO:0000313" key="3">
    <source>
        <dbReference type="Proteomes" id="UP000041254"/>
    </source>
</evidence>
<protein>
    <submittedName>
        <fullName evidence="2">Uncharacterized protein</fullName>
    </submittedName>
</protein>
<evidence type="ECO:0000256" key="1">
    <source>
        <dbReference type="SAM" id="MobiDB-lite"/>
    </source>
</evidence>
<feature type="region of interest" description="Disordered" evidence="1">
    <location>
        <begin position="1"/>
        <end position="49"/>
    </location>
</feature>
<gene>
    <name evidence="2" type="ORF">Vbra_23242</name>
</gene>
<dbReference type="InParanoid" id="A0A0G4GP21"/>
<dbReference type="Proteomes" id="UP000041254">
    <property type="component" value="Unassembled WGS sequence"/>
</dbReference>
<reference evidence="2 3" key="1">
    <citation type="submission" date="2014-11" db="EMBL/GenBank/DDBJ databases">
        <authorList>
            <person name="Zhu J."/>
            <person name="Qi W."/>
            <person name="Song R."/>
        </authorList>
    </citation>
    <scope>NUCLEOTIDE SEQUENCE [LARGE SCALE GENOMIC DNA]</scope>
</reference>
<dbReference type="AlphaFoldDB" id="A0A0G4GP21"/>
<keyword evidence="3" id="KW-1185">Reference proteome</keyword>